<feature type="transmembrane region" description="Helical" evidence="2">
    <location>
        <begin position="20"/>
        <end position="50"/>
    </location>
</feature>
<evidence type="ECO:0000256" key="2">
    <source>
        <dbReference type="SAM" id="Phobius"/>
    </source>
</evidence>
<feature type="region of interest" description="Disordered" evidence="1">
    <location>
        <begin position="682"/>
        <end position="736"/>
    </location>
</feature>
<dbReference type="Proteomes" id="UP001642502">
    <property type="component" value="Unassembled WGS sequence"/>
</dbReference>
<feature type="compositionally biased region" description="Polar residues" evidence="1">
    <location>
        <begin position="1190"/>
        <end position="1209"/>
    </location>
</feature>
<feature type="region of interest" description="Disordered" evidence="1">
    <location>
        <begin position="757"/>
        <end position="781"/>
    </location>
</feature>
<feature type="region of interest" description="Disordered" evidence="1">
    <location>
        <begin position="584"/>
        <end position="644"/>
    </location>
</feature>
<feature type="compositionally biased region" description="Basic and acidic residues" evidence="1">
    <location>
        <begin position="844"/>
        <end position="857"/>
    </location>
</feature>
<feature type="region of interest" description="Disordered" evidence="1">
    <location>
        <begin position="1061"/>
        <end position="1227"/>
    </location>
</feature>
<feature type="compositionally biased region" description="Polar residues" evidence="1">
    <location>
        <begin position="542"/>
        <end position="552"/>
    </location>
</feature>
<dbReference type="EMBL" id="CAWUON010000003">
    <property type="protein sequence ID" value="CAK7263595.1"/>
    <property type="molecule type" value="Genomic_DNA"/>
</dbReference>
<evidence type="ECO:0000313" key="4">
    <source>
        <dbReference type="Proteomes" id="UP001642502"/>
    </source>
</evidence>
<evidence type="ECO:0000256" key="1">
    <source>
        <dbReference type="SAM" id="MobiDB-lite"/>
    </source>
</evidence>
<feature type="region of interest" description="Disordered" evidence="1">
    <location>
        <begin position="465"/>
        <end position="553"/>
    </location>
</feature>
<feature type="compositionally biased region" description="Polar residues" evidence="1">
    <location>
        <begin position="828"/>
        <end position="839"/>
    </location>
</feature>
<feature type="region of interest" description="Disordered" evidence="1">
    <location>
        <begin position="277"/>
        <end position="368"/>
    </location>
</feature>
<feature type="compositionally biased region" description="Polar residues" evidence="1">
    <location>
        <begin position="465"/>
        <end position="484"/>
    </location>
</feature>
<keyword evidence="4" id="KW-1185">Reference proteome</keyword>
<feature type="compositionally biased region" description="Low complexity" evidence="1">
    <location>
        <begin position="1023"/>
        <end position="1033"/>
    </location>
</feature>
<evidence type="ECO:0000313" key="3">
    <source>
        <dbReference type="EMBL" id="CAK7263595.1"/>
    </source>
</evidence>
<reference evidence="3 4" key="1">
    <citation type="submission" date="2024-01" db="EMBL/GenBank/DDBJ databases">
        <authorList>
            <person name="Allen C."/>
            <person name="Tagirdzhanova G."/>
        </authorList>
    </citation>
    <scope>NUCLEOTIDE SEQUENCE [LARGE SCALE GENOMIC DNA]</scope>
    <source>
        <strain evidence="3 4">CBS 119000</strain>
    </source>
</reference>
<feature type="compositionally biased region" description="Low complexity" evidence="1">
    <location>
        <begin position="332"/>
        <end position="348"/>
    </location>
</feature>
<name>A0ABP0D5W3_9PEZI</name>
<feature type="region of interest" description="Disordered" evidence="1">
    <location>
        <begin position="800"/>
        <end position="819"/>
    </location>
</feature>
<feature type="compositionally biased region" description="Low complexity" evidence="1">
    <location>
        <begin position="1073"/>
        <end position="1093"/>
    </location>
</feature>
<feature type="compositionally biased region" description="Low complexity" evidence="1">
    <location>
        <begin position="1118"/>
        <end position="1146"/>
    </location>
</feature>
<feature type="compositionally biased region" description="Low complexity" evidence="1">
    <location>
        <begin position="293"/>
        <end position="307"/>
    </location>
</feature>
<proteinExistence type="predicted"/>
<keyword evidence="2" id="KW-1133">Transmembrane helix</keyword>
<gene>
    <name evidence="3" type="ORF">SEPCBS119000_000570</name>
</gene>
<feature type="region of interest" description="Disordered" evidence="1">
    <location>
        <begin position="828"/>
        <end position="906"/>
    </location>
</feature>
<keyword evidence="2" id="KW-0812">Transmembrane</keyword>
<feature type="compositionally biased region" description="Basic and acidic residues" evidence="1">
    <location>
        <begin position="194"/>
        <end position="205"/>
    </location>
</feature>
<feature type="region of interest" description="Disordered" evidence="1">
    <location>
        <begin position="1004"/>
        <end position="1037"/>
    </location>
</feature>
<protein>
    <submittedName>
        <fullName evidence="3">Uncharacterized protein</fullName>
    </submittedName>
</protein>
<feature type="compositionally biased region" description="Low complexity" evidence="1">
    <location>
        <begin position="490"/>
        <end position="500"/>
    </location>
</feature>
<comment type="caution">
    <text evidence="3">The sequence shown here is derived from an EMBL/GenBank/DDBJ whole genome shotgun (WGS) entry which is preliminary data.</text>
</comment>
<organism evidence="3 4">
    <name type="scientific">Sporothrix epigloea</name>
    <dbReference type="NCBI Taxonomy" id="1892477"/>
    <lineage>
        <taxon>Eukaryota</taxon>
        <taxon>Fungi</taxon>
        <taxon>Dikarya</taxon>
        <taxon>Ascomycota</taxon>
        <taxon>Pezizomycotina</taxon>
        <taxon>Sordariomycetes</taxon>
        <taxon>Sordariomycetidae</taxon>
        <taxon>Ophiostomatales</taxon>
        <taxon>Ophiostomataceae</taxon>
        <taxon>Sporothrix</taxon>
    </lineage>
</organism>
<feature type="compositionally biased region" description="Low complexity" evidence="1">
    <location>
        <begin position="590"/>
        <end position="619"/>
    </location>
</feature>
<sequence length="1227" mass="130678">MPKLSPRDVSGAAGAAGSASGISLGVIIAVVVLGTVFLAVGGGLLCAWIARRKRRQRRQSRRQLQEENRNKQMSTVSMMLDSNEQVQTAATGTNTGTVAAATDAHCSHLSGQSILDCSSSTCCSLASTRDSLSTLDANFEGSGATWWWLRRWRRFWHNQRRWIRRQRQRSAVVLGRKGSSSSSSDQGNEIKQQSQHDRCQHDHGHNGHHHHRRGAADGSPRKLQRYRPKTSIIASTNSLFDSAFLGESDNNANAISNHAAGGERSLRAPPPTFTIIRTASLPHRPPPPSEQQRLLPPRNPSNRLPNSDFHGSNQSLMPNVPPRQYSSRYRPQQKQQNQQSQPIQMMQQGPSLQMAPPNTARNMPRPPLPALLIPNQSQSRIAPGVPFHPSVPQSQQHQMMMMIIHQKQQQQQQQQQMQLQQQFQLQQQRQQRRLSGPGSSQFQTLSTDTALSEILQSTEQRLAQLQCQPSSRGSLKHLSMSSPTKVAVGAPASSESAPPADMEGDYVKRSSQTSGSDADSMVKGGGEDGRDTSPIVDAIPTALSSPSKSPNKNRVAAGTLAAAGSNVLAHPLVSAAPSVLQPQPALANTSSSSPGTRSPSSVYSSSGASSRSSLSTVYSVDERSEKGAVATKATPKSGVQIANNDDDVHSDAILAGLGITGSTADDQFAEVAKKPEDFQLTLAATPLATPKSRASRGMSTSTAAAPNLPTRSPKRSNEPGSSMPRGSGIMISHSSSASNSGDVFYSEMCHGNINAVPGNNGHNAASPNRSRHRRNASLSQQQIQQLSLLTNNGNVRLSFSGGSMHESAGSRPNLGPYSTTPAVRVLVTSPSKPDMNSKNRSSHMHIDPADLSDEKTPTSDSSMTEWCGPDKTTSRGAHSLVPGQANPRTSWGTGKSAPHPPKHGRRSLNERVEALQAVQSDEAQFRDLVRPLPRPPSFGSLNNLNNFNALQQNSKTNNLTVVAAAAELRRMNSTAYSESSSCYSNATSTTSHAVNNTQQIFISTAPSAMGLPQTRRAGRRRNSSAGESASSAAQRNSVVGSRQYLALGKQCVSQVPATYSSYNKENSDKANKRSSAPPASSRPTPQRSRSTKSMLTTGTALRRVDENPASGLSTPVNGTPSKGTPGGTPSKALASAGAASPARSAAVNGSTPKANTGKPLRKSPSRSAQVGYIAGTGSPVAKLRPKSMVSPGTPTRNSAGGLRQPTNRDSLGLYDEDGFLLSSPARK</sequence>
<feature type="region of interest" description="Disordered" evidence="1">
    <location>
        <begin position="167"/>
        <end position="222"/>
    </location>
</feature>
<keyword evidence="2" id="KW-0472">Membrane</keyword>
<feature type="compositionally biased region" description="Low complexity" evidence="1">
    <location>
        <begin position="726"/>
        <end position="736"/>
    </location>
</feature>
<accession>A0ABP0D5W3</accession>